<feature type="transmembrane region" description="Helical" evidence="8">
    <location>
        <begin position="43"/>
        <end position="65"/>
    </location>
</feature>
<dbReference type="PANTHER" id="PTHR21143">
    <property type="entry name" value="INVERTEBRATE GUSTATORY RECEPTOR"/>
    <property type="match status" value="1"/>
</dbReference>
<evidence type="ECO:0000256" key="2">
    <source>
        <dbReference type="ARBA" id="ARBA00022475"/>
    </source>
</evidence>
<keyword evidence="4 8" id="KW-1133">Transmembrane helix</keyword>
<feature type="transmembrane region" description="Helical" evidence="8">
    <location>
        <begin position="93"/>
        <end position="113"/>
    </location>
</feature>
<keyword evidence="2 8" id="KW-1003">Cell membrane</keyword>
<keyword evidence="6 8" id="KW-0675">Receptor</keyword>
<feature type="transmembrane region" description="Helical" evidence="8">
    <location>
        <begin position="133"/>
        <end position="154"/>
    </location>
</feature>
<comment type="caution">
    <text evidence="8">Lacks conserved residue(s) required for the propagation of feature annotation.</text>
</comment>
<evidence type="ECO:0000256" key="1">
    <source>
        <dbReference type="ARBA" id="ARBA00004651"/>
    </source>
</evidence>
<evidence type="ECO:0000256" key="8">
    <source>
        <dbReference type="RuleBase" id="RU363108"/>
    </source>
</evidence>
<comment type="subcellular location">
    <subcellularLocation>
        <location evidence="1 8">Cell membrane</location>
        <topology evidence="1 8">Multi-pass membrane protein</topology>
    </subcellularLocation>
</comment>
<evidence type="ECO:0000256" key="5">
    <source>
        <dbReference type="ARBA" id="ARBA00023136"/>
    </source>
</evidence>
<name>A0ABQ8SHY6_PERAM</name>
<evidence type="ECO:0000256" key="9">
    <source>
        <dbReference type="SAM" id="SignalP"/>
    </source>
</evidence>
<accession>A0ABQ8SHY6</accession>
<feature type="chain" id="PRO_5045317424" description="Gustatory receptor" evidence="9">
    <location>
        <begin position="22"/>
        <end position="397"/>
    </location>
</feature>
<dbReference type="EMBL" id="JAJSOF020000027">
    <property type="protein sequence ID" value="KAJ4433311.1"/>
    <property type="molecule type" value="Genomic_DNA"/>
</dbReference>
<reference evidence="10 11" key="1">
    <citation type="journal article" date="2022" name="Allergy">
        <title>Genome assembly and annotation of Periplaneta americana reveal a comprehensive cockroach allergen profile.</title>
        <authorList>
            <person name="Wang L."/>
            <person name="Xiong Q."/>
            <person name="Saelim N."/>
            <person name="Wang L."/>
            <person name="Nong W."/>
            <person name="Wan A.T."/>
            <person name="Shi M."/>
            <person name="Liu X."/>
            <person name="Cao Q."/>
            <person name="Hui J.H.L."/>
            <person name="Sookrung N."/>
            <person name="Leung T.F."/>
            <person name="Tungtrongchitr A."/>
            <person name="Tsui S.K.W."/>
        </authorList>
    </citation>
    <scope>NUCLEOTIDE SEQUENCE [LARGE SCALE GENOMIC DNA]</scope>
    <source>
        <strain evidence="10">PWHHKU_190912</strain>
    </source>
</reference>
<protein>
    <recommendedName>
        <fullName evidence="8">Gustatory receptor</fullName>
    </recommendedName>
</protein>
<keyword evidence="9" id="KW-0732">Signal</keyword>
<evidence type="ECO:0000313" key="10">
    <source>
        <dbReference type="EMBL" id="KAJ4433311.1"/>
    </source>
</evidence>
<sequence>MSTKWILYSIAVLLFVTTSSTLSVVQRVIQPELLATVIVNEFLMMSVGAIKAFTSILMSITLNGIRSRKIVSKIIKVDRGLLIDPINTYRSTFIFTLVQVVAVYSYILILFTYDTWVWTNAMDNMSAMYLISGYPHRIINIATVLQFCDLVLLLRSRLKALNARLSFVLRNFEESGTGIILSNNASSKKPEIPTVVGSKIFRASEIKSGKIVPFVQSPRIFNRLQTPSLKISERSTIHSLRELYDDLCDINVLINSTFGLQLLLELGVTTIELTSSLYLTLATLLRIQTVAINFIGQFTSLMLAWLLEYSFKLVSVTAPCQSAGNEVETTAVLVQKLLLVRRFDDETMAELQLFSQQLLQRKMKFTAFGFLNLDYSLLFTIIGGVTTYLVIAMQYKK</sequence>
<comment type="caution">
    <text evidence="10">The sequence shown here is derived from an EMBL/GenBank/DDBJ whole genome shotgun (WGS) entry which is preliminary data.</text>
</comment>
<dbReference type="Proteomes" id="UP001148838">
    <property type="component" value="Unassembled WGS sequence"/>
</dbReference>
<evidence type="ECO:0000313" key="11">
    <source>
        <dbReference type="Proteomes" id="UP001148838"/>
    </source>
</evidence>
<evidence type="ECO:0000256" key="3">
    <source>
        <dbReference type="ARBA" id="ARBA00022692"/>
    </source>
</evidence>
<dbReference type="PANTHER" id="PTHR21143:SF104">
    <property type="entry name" value="GUSTATORY RECEPTOR 8A-RELATED"/>
    <property type="match status" value="1"/>
</dbReference>
<keyword evidence="5 8" id="KW-0472">Membrane</keyword>
<feature type="transmembrane region" description="Helical" evidence="8">
    <location>
        <begin position="290"/>
        <end position="307"/>
    </location>
</feature>
<dbReference type="Pfam" id="PF08395">
    <property type="entry name" value="7tm_7"/>
    <property type="match status" value="1"/>
</dbReference>
<comment type="similarity">
    <text evidence="8">Belongs to the insect chemoreceptor superfamily. Gustatory receptor (GR) family.</text>
</comment>
<evidence type="ECO:0000256" key="6">
    <source>
        <dbReference type="ARBA" id="ARBA00023170"/>
    </source>
</evidence>
<feature type="signal peptide" evidence="9">
    <location>
        <begin position="1"/>
        <end position="21"/>
    </location>
</feature>
<keyword evidence="3 8" id="KW-0812">Transmembrane</keyword>
<dbReference type="InterPro" id="IPR013604">
    <property type="entry name" value="7TM_chemorcpt"/>
</dbReference>
<feature type="transmembrane region" description="Helical" evidence="8">
    <location>
        <begin position="375"/>
        <end position="395"/>
    </location>
</feature>
<evidence type="ECO:0000256" key="4">
    <source>
        <dbReference type="ARBA" id="ARBA00022989"/>
    </source>
</evidence>
<organism evidence="10 11">
    <name type="scientific">Periplaneta americana</name>
    <name type="common">American cockroach</name>
    <name type="synonym">Blatta americana</name>
    <dbReference type="NCBI Taxonomy" id="6978"/>
    <lineage>
        <taxon>Eukaryota</taxon>
        <taxon>Metazoa</taxon>
        <taxon>Ecdysozoa</taxon>
        <taxon>Arthropoda</taxon>
        <taxon>Hexapoda</taxon>
        <taxon>Insecta</taxon>
        <taxon>Pterygota</taxon>
        <taxon>Neoptera</taxon>
        <taxon>Polyneoptera</taxon>
        <taxon>Dictyoptera</taxon>
        <taxon>Blattodea</taxon>
        <taxon>Blattoidea</taxon>
        <taxon>Blattidae</taxon>
        <taxon>Blattinae</taxon>
        <taxon>Periplaneta</taxon>
    </lineage>
</organism>
<gene>
    <name evidence="10" type="ORF">ANN_15570</name>
</gene>
<comment type="function">
    <text evidence="8">Gustatory receptor which mediates acceptance or avoidance behavior, depending on its substrates.</text>
</comment>
<proteinExistence type="inferred from homology"/>
<evidence type="ECO:0000256" key="7">
    <source>
        <dbReference type="ARBA" id="ARBA00023224"/>
    </source>
</evidence>
<keyword evidence="7 8" id="KW-0807">Transducer</keyword>
<keyword evidence="11" id="KW-1185">Reference proteome</keyword>